<name>A0A6A4MIT6_LUPAL</name>
<organism evidence="1 2">
    <name type="scientific">Lupinus albus</name>
    <name type="common">White lupine</name>
    <name type="synonym">Lupinus termis</name>
    <dbReference type="NCBI Taxonomy" id="3870"/>
    <lineage>
        <taxon>Eukaryota</taxon>
        <taxon>Viridiplantae</taxon>
        <taxon>Streptophyta</taxon>
        <taxon>Embryophyta</taxon>
        <taxon>Tracheophyta</taxon>
        <taxon>Spermatophyta</taxon>
        <taxon>Magnoliopsida</taxon>
        <taxon>eudicotyledons</taxon>
        <taxon>Gunneridae</taxon>
        <taxon>Pentapetalae</taxon>
        <taxon>rosids</taxon>
        <taxon>fabids</taxon>
        <taxon>Fabales</taxon>
        <taxon>Fabaceae</taxon>
        <taxon>Papilionoideae</taxon>
        <taxon>50 kb inversion clade</taxon>
        <taxon>genistoids sensu lato</taxon>
        <taxon>core genistoids</taxon>
        <taxon>Genisteae</taxon>
        <taxon>Lupinus</taxon>
    </lineage>
</organism>
<evidence type="ECO:0000313" key="1">
    <source>
        <dbReference type="EMBL" id="KAE9584286.1"/>
    </source>
</evidence>
<keyword evidence="2" id="KW-1185">Reference proteome</keyword>
<dbReference type="OrthoDB" id="1740550at2759"/>
<accession>A0A6A4MIT6</accession>
<dbReference type="AlphaFoldDB" id="A0A6A4MIT6"/>
<gene>
    <name evidence="1" type="ORF">Lalb_Chr00c24g0406861</name>
</gene>
<comment type="caution">
    <text evidence="1">The sequence shown here is derived from an EMBL/GenBank/DDBJ whole genome shotgun (WGS) entry which is preliminary data.</text>
</comment>
<evidence type="ECO:0000313" key="2">
    <source>
        <dbReference type="Proteomes" id="UP000447434"/>
    </source>
</evidence>
<geneLocation type="mitochondrion" evidence="1"/>
<dbReference type="EMBL" id="WOCE01000049">
    <property type="protein sequence ID" value="KAE9584286.1"/>
    <property type="molecule type" value="Genomic_DNA"/>
</dbReference>
<sequence length="122" mass="14037">MKQWLNGVQWYYTNALNLALPFERFLSAPVVQHHWKVRTEDPLLTRFGLMWRLFDEVGKWNRNMVGILPCSRIGHRTILFGRGISGTSFLVYASGLDQPKARSGSIHIECDSPKAISHELVR</sequence>
<dbReference type="Proteomes" id="UP000447434">
    <property type="component" value="Unassembled WGS sequence"/>
</dbReference>
<protein>
    <submittedName>
        <fullName evidence="1">Uncharacterized protein</fullName>
    </submittedName>
</protein>
<proteinExistence type="predicted"/>
<reference evidence="2" key="1">
    <citation type="journal article" date="2020" name="Nat. Commun.">
        <title>Genome sequence of the cluster root forming white lupin.</title>
        <authorList>
            <person name="Hufnagel B."/>
            <person name="Marques A."/>
            <person name="Soriano A."/>
            <person name="Marques L."/>
            <person name="Divol F."/>
            <person name="Doumas P."/>
            <person name="Sallet E."/>
            <person name="Mancinotti D."/>
            <person name="Carrere S."/>
            <person name="Marande W."/>
            <person name="Arribat S."/>
            <person name="Keller J."/>
            <person name="Huneau C."/>
            <person name="Blein T."/>
            <person name="Aime D."/>
            <person name="Laguerre M."/>
            <person name="Taylor J."/>
            <person name="Schubert V."/>
            <person name="Nelson M."/>
            <person name="Geu-Flores F."/>
            <person name="Crespi M."/>
            <person name="Gallardo-Guerrero K."/>
            <person name="Delaux P.-M."/>
            <person name="Salse J."/>
            <person name="Berges H."/>
            <person name="Guyot R."/>
            <person name="Gouzy J."/>
            <person name="Peret B."/>
        </authorList>
    </citation>
    <scope>NUCLEOTIDE SEQUENCE [LARGE SCALE GENOMIC DNA]</scope>
    <source>
        <strain evidence="2">cv. Amiga</strain>
    </source>
</reference>
<keyword evidence="1" id="KW-0496">Mitochondrion</keyword>